<dbReference type="OrthoDB" id="4609at2759"/>
<dbReference type="SUPFAM" id="SSF52075">
    <property type="entry name" value="Outer arm dynein light chain 1"/>
    <property type="match status" value="1"/>
</dbReference>
<dbReference type="Proteomes" id="UP000324585">
    <property type="component" value="Unassembled WGS sequence"/>
</dbReference>
<keyword evidence="5" id="KW-1185">Reference proteome</keyword>
<dbReference type="InterPro" id="IPR032675">
    <property type="entry name" value="LRR_dom_sf"/>
</dbReference>
<dbReference type="Pfam" id="PF13855">
    <property type="entry name" value="LRR_8"/>
    <property type="match status" value="1"/>
</dbReference>
<feature type="region of interest" description="Disordered" evidence="3">
    <location>
        <begin position="247"/>
        <end position="266"/>
    </location>
</feature>
<comment type="caution">
    <text evidence="4">The sequence shown here is derived from an EMBL/GenBank/DDBJ whole genome shotgun (WGS) entry which is preliminary data.</text>
</comment>
<dbReference type="AlphaFoldDB" id="A0A5J4YVE0"/>
<dbReference type="OMA" id="CGLPSCA"/>
<feature type="compositionally biased region" description="Basic and acidic residues" evidence="3">
    <location>
        <begin position="191"/>
        <end position="201"/>
    </location>
</feature>
<feature type="region of interest" description="Disordered" evidence="3">
    <location>
        <begin position="37"/>
        <end position="144"/>
    </location>
</feature>
<reference evidence="5" key="1">
    <citation type="journal article" date="2019" name="Nat. Commun.">
        <title>Expansion of phycobilisome linker gene families in mesophilic red algae.</title>
        <authorList>
            <person name="Lee J."/>
            <person name="Kim D."/>
            <person name="Bhattacharya D."/>
            <person name="Yoon H.S."/>
        </authorList>
    </citation>
    <scope>NUCLEOTIDE SEQUENCE [LARGE SCALE GENOMIC DNA]</scope>
    <source>
        <strain evidence="5">CCMP 1328</strain>
    </source>
</reference>
<feature type="region of interest" description="Disordered" evidence="3">
    <location>
        <begin position="190"/>
        <end position="216"/>
    </location>
</feature>
<evidence type="ECO:0000256" key="1">
    <source>
        <dbReference type="ARBA" id="ARBA00022614"/>
    </source>
</evidence>
<proteinExistence type="predicted"/>
<evidence type="ECO:0000256" key="2">
    <source>
        <dbReference type="ARBA" id="ARBA00022737"/>
    </source>
</evidence>
<dbReference type="PANTHER" id="PTHR24366:SF96">
    <property type="entry name" value="LEUCINE RICH REPEAT CONTAINING 53"/>
    <property type="match status" value="1"/>
</dbReference>
<protein>
    <submittedName>
        <fullName evidence="4">Internalin-A</fullName>
    </submittedName>
</protein>
<feature type="compositionally biased region" description="Polar residues" evidence="3">
    <location>
        <begin position="256"/>
        <end position="266"/>
    </location>
</feature>
<accession>A0A5J4YVE0</accession>
<dbReference type="Gene3D" id="1.10.238.10">
    <property type="entry name" value="EF-hand"/>
    <property type="match status" value="1"/>
</dbReference>
<evidence type="ECO:0000313" key="5">
    <source>
        <dbReference type="Proteomes" id="UP000324585"/>
    </source>
</evidence>
<evidence type="ECO:0000256" key="3">
    <source>
        <dbReference type="SAM" id="MobiDB-lite"/>
    </source>
</evidence>
<feature type="compositionally biased region" description="Basic and acidic residues" evidence="3">
    <location>
        <begin position="111"/>
        <end position="120"/>
    </location>
</feature>
<sequence length="1124" mass="123800">MNGTARKNHADRIWKGAEGTRNVLAILCGFGGDVGRRRRRQAAQRLRTGVRDDRERQPGAASAAGRARGVKFQGLSLKKAPSRGEGSDGEADTFTSEQSAASAQPNGSVFDHVRSRDSEAWSKAWSEAQKPSSHWMAREARRSERGTPALAHNFYAMRSATGTRGKRLRHACSVPELRAWRKVAAIDGESESEHTCDDSARKMSTSSDTMDEDDESFAHQGLGPAAALLRMQQPEDRGICAAHGSASSLSSSPCSTMTMHSSTQPSSPVFAVHYTDSSTEPVRQRTLYVPVANKTLRLDGLGLGSVKLESVLMSVYGRELEEVSLAANAISELSLGACTSWPPALRSLHLHGNELRAIDLAPLSGCLALTALWLQNNKIRVIDLGPLRSCSKLSSLYLDNNGIDDQSIDLAPLRGLTKLRSLRLQGNRLAGALDISPLLDVPALVSLTVSEAVTLYVVAPADDFNLGSASLSPALAKLKTRIQIVSHPDELAMPSGTTVRKWGSKNPSDEALVENKQIEQIPAGEDQPMAKALLLNFSVRDYYLTRDMMHLHAHFECTGVSDVLYDSEGLNDYDIMFIDVSKDLELAYKTLKEIRMICPYVPVVCIGADLDPLSRSKLTKLGVDRIFEEALTVPESLQLRKLAEERWNLRLAGQRARAALRSAAAVQTKRSNLSVSPSDLLLHRSSVPAPELTSTRPDDPFCHIRQGQLPPLSSLRRSQTLPQEAIGGLGRQELEEQALEKLLARYEGHVRLDQFSPVTTLCGLPSCASPLLFNAILLSSGSVSRDVVTSKICMRFWSEQLRFRTQDQRLFVILETLVKKADADAGNETAKVPQHRVKTHEDAFLVLAQGLIRGFRRQLGPEMDILRTVAALLMYICSGNISIVSGRITERGLVRSRFCQGLIAAESYFFDGLFVVLDSARLLECRSTFEALGGRVSDDPELACGLYIDKVVEYCTKRGTVIPRGVAAVFSSRLGRGWMSSNSLSSEGDVAEREAKKEVTMSLPDFALFWASMQDVAQFPSFEYWFSVLDCDMDGFVSREDAHHFYAEKCRLHSARGVFLADFSYLWSSLTDLACPETEHRGFSLKQLRRLPRKHRGFVIQALLWFDDGNAVVDVKRSGNSFLT</sequence>
<dbReference type="InterPro" id="IPR001611">
    <property type="entry name" value="Leu-rich_rpt"/>
</dbReference>
<name>A0A5J4YVE0_PORPP</name>
<feature type="compositionally biased region" description="Polar residues" evidence="3">
    <location>
        <begin position="93"/>
        <end position="107"/>
    </location>
</feature>
<keyword evidence="2" id="KW-0677">Repeat</keyword>
<dbReference type="InterPro" id="IPR011992">
    <property type="entry name" value="EF-hand-dom_pair"/>
</dbReference>
<dbReference type="EMBL" id="VRMN01000004">
    <property type="protein sequence ID" value="KAA8494674.1"/>
    <property type="molecule type" value="Genomic_DNA"/>
</dbReference>
<dbReference type="SUPFAM" id="SSF47473">
    <property type="entry name" value="EF-hand"/>
    <property type="match status" value="1"/>
</dbReference>
<evidence type="ECO:0000313" key="4">
    <source>
        <dbReference type="EMBL" id="KAA8494674.1"/>
    </source>
</evidence>
<keyword evidence="1" id="KW-0433">Leucine-rich repeat</keyword>
<dbReference type="PANTHER" id="PTHR24366">
    <property type="entry name" value="IG(IMMUNOGLOBULIN) AND LRR(LEUCINE RICH REPEAT) DOMAINS"/>
    <property type="match status" value="1"/>
</dbReference>
<organism evidence="4 5">
    <name type="scientific">Porphyridium purpureum</name>
    <name type="common">Red alga</name>
    <name type="synonym">Porphyridium cruentum</name>
    <dbReference type="NCBI Taxonomy" id="35688"/>
    <lineage>
        <taxon>Eukaryota</taxon>
        <taxon>Rhodophyta</taxon>
        <taxon>Bangiophyceae</taxon>
        <taxon>Porphyridiales</taxon>
        <taxon>Porphyridiaceae</taxon>
        <taxon>Porphyridium</taxon>
    </lineage>
</organism>
<dbReference type="Gene3D" id="3.80.10.10">
    <property type="entry name" value="Ribonuclease Inhibitor"/>
    <property type="match status" value="1"/>
</dbReference>
<gene>
    <name evidence="4" type="ORF">FVE85_2915</name>
</gene>